<keyword evidence="3" id="KW-1185">Reference proteome</keyword>
<evidence type="ECO:0000256" key="1">
    <source>
        <dbReference type="SAM" id="Coils"/>
    </source>
</evidence>
<name>W7F323_BIPV3</name>
<dbReference type="HOGENOM" id="CLU_2512298_0_0_1"/>
<sequence>MCQYNFVHYTACDHTVADGEIPIQRCKPKQRTLWQKSCDSAESVTITQCGLCEECEKKLEGKLLKLEKLQNKELRAEQKAKKKKKQG</sequence>
<keyword evidence="1" id="KW-0175">Coiled coil</keyword>
<dbReference type="RefSeq" id="XP_014560192.1">
    <property type="nucleotide sequence ID" value="XM_014704706.1"/>
</dbReference>
<protein>
    <submittedName>
        <fullName evidence="2">Uncharacterized protein</fullName>
    </submittedName>
</protein>
<dbReference type="OrthoDB" id="3694251at2759"/>
<evidence type="ECO:0000313" key="3">
    <source>
        <dbReference type="Proteomes" id="UP000054337"/>
    </source>
</evidence>
<dbReference type="AlphaFoldDB" id="W7F323"/>
<dbReference type="GeneID" id="26259130"/>
<dbReference type="EMBL" id="KI968704">
    <property type="protein sequence ID" value="EUN30577.1"/>
    <property type="molecule type" value="Genomic_DNA"/>
</dbReference>
<evidence type="ECO:0000313" key="2">
    <source>
        <dbReference type="EMBL" id="EUN30577.1"/>
    </source>
</evidence>
<proteinExistence type="predicted"/>
<organism evidence="2 3">
    <name type="scientific">Bipolaris victoriae (strain FI3)</name>
    <name type="common">Victoria blight of oats agent</name>
    <name type="synonym">Cochliobolus victoriae</name>
    <dbReference type="NCBI Taxonomy" id="930091"/>
    <lineage>
        <taxon>Eukaryota</taxon>
        <taxon>Fungi</taxon>
        <taxon>Dikarya</taxon>
        <taxon>Ascomycota</taxon>
        <taxon>Pezizomycotina</taxon>
        <taxon>Dothideomycetes</taxon>
        <taxon>Pleosporomycetidae</taxon>
        <taxon>Pleosporales</taxon>
        <taxon>Pleosporineae</taxon>
        <taxon>Pleosporaceae</taxon>
        <taxon>Bipolaris</taxon>
    </lineage>
</organism>
<dbReference type="Proteomes" id="UP000054337">
    <property type="component" value="Unassembled WGS sequence"/>
</dbReference>
<accession>W7F323</accession>
<feature type="coiled-coil region" evidence="1">
    <location>
        <begin position="52"/>
        <end position="86"/>
    </location>
</feature>
<gene>
    <name evidence="2" type="ORF">COCVIDRAFT_90030</name>
</gene>
<reference evidence="2 3" key="1">
    <citation type="journal article" date="2013" name="PLoS Genet.">
        <title>Comparative genome structure, secondary metabolite, and effector coding capacity across Cochliobolus pathogens.</title>
        <authorList>
            <person name="Condon B.J."/>
            <person name="Leng Y."/>
            <person name="Wu D."/>
            <person name="Bushley K.E."/>
            <person name="Ohm R.A."/>
            <person name="Otillar R."/>
            <person name="Martin J."/>
            <person name="Schackwitz W."/>
            <person name="Grimwood J."/>
            <person name="MohdZainudin N."/>
            <person name="Xue C."/>
            <person name="Wang R."/>
            <person name="Manning V.A."/>
            <person name="Dhillon B."/>
            <person name="Tu Z.J."/>
            <person name="Steffenson B.J."/>
            <person name="Salamov A."/>
            <person name="Sun H."/>
            <person name="Lowry S."/>
            <person name="LaButti K."/>
            <person name="Han J."/>
            <person name="Copeland A."/>
            <person name="Lindquist E."/>
            <person name="Barry K."/>
            <person name="Schmutz J."/>
            <person name="Baker S.E."/>
            <person name="Ciuffetti L.M."/>
            <person name="Grigoriev I.V."/>
            <person name="Zhong S."/>
            <person name="Turgeon B.G."/>
        </authorList>
    </citation>
    <scope>NUCLEOTIDE SEQUENCE [LARGE SCALE GENOMIC DNA]</scope>
    <source>
        <strain evidence="2 3">FI3</strain>
    </source>
</reference>